<feature type="transmembrane region" description="Helical" evidence="1">
    <location>
        <begin position="69"/>
        <end position="89"/>
    </location>
</feature>
<feature type="transmembrane region" description="Helical" evidence="1">
    <location>
        <begin position="236"/>
        <end position="254"/>
    </location>
</feature>
<evidence type="ECO:0000313" key="4">
    <source>
        <dbReference type="Proteomes" id="UP001057753"/>
    </source>
</evidence>
<protein>
    <submittedName>
        <fullName evidence="3">ABC transporter permease subunit</fullName>
    </submittedName>
</protein>
<keyword evidence="4" id="KW-1185">Reference proteome</keyword>
<dbReference type="PANTHER" id="PTHR39177">
    <property type="entry name" value="ABC TRANSPORTER PERMEASE YTRC-RELATED"/>
    <property type="match status" value="1"/>
</dbReference>
<feature type="transmembrane region" description="Helical" evidence="1">
    <location>
        <begin position="155"/>
        <end position="175"/>
    </location>
</feature>
<feature type="transmembrane region" description="Helical" evidence="1">
    <location>
        <begin position="274"/>
        <end position="295"/>
    </location>
</feature>
<proteinExistence type="predicted"/>
<dbReference type="PRINTS" id="PR02026">
    <property type="entry name" value="YTRCYTRDABC"/>
</dbReference>
<reference evidence="3" key="1">
    <citation type="submission" date="2020-06" db="EMBL/GenBank/DDBJ databases">
        <title>Insight into the genomes of haloalkaliphilic bacilli from Kenyan soda lakes.</title>
        <authorList>
            <person name="Mwirichia R."/>
            <person name="Villamizar G.C."/>
            <person name="Poehlein A."/>
            <person name="Mugweru J."/>
            <person name="Kipnyargis A."/>
            <person name="Kiplimo D."/>
            <person name="Orwa P."/>
            <person name="Daniel R."/>
        </authorList>
    </citation>
    <scope>NUCLEOTIDE SEQUENCE</scope>
    <source>
        <strain evidence="3">B1096_S55</strain>
    </source>
</reference>
<keyword evidence="1" id="KW-0812">Transmembrane</keyword>
<name>A0A9Q4FZ59_SALAG</name>
<accession>A0A9Q4FZ59</accession>
<dbReference type="Pfam" id="PF12679">
    <property type="entry name" value="ABC2_membrane_2"/>
    <property type="match status" value="1"/>
</dbReference>
<dbReference type="InterPro" id="IPR053046">
    <property type="entry name" value="ABC-5_transporter"/>
</dbReference>
<feature type="transmembrane region" description="Helical" evidence="1">
    <location>
        <begin position="114"/>
        <end position="135"/>
    </location>
</feature>
<dbReference type="RefSeq" id="WP_257821501.1">
    <property type="nucleotide sequence ID" value="NZ_JABXYM010000001.1"/>
</dbReference>
<dbReference type="AlphaFoldDB" id="A0A9Q4FZ59"/>
<dbReference type="GO" id="GO:0140359">
    <property type="term" value="F:ABC-type transporter activity"/>
    <property type="evidence" value="ECO:0007669"/>
    <property type="project" value="InterPro"/>
</dbReference>
<feature type="transmembrane region" description="Helical" evidence="1">
    <location>
        <begin position="182"/>
        <end position="203"/>
    </location>
</feature>
<dbReference type="InterPro" id="IPR023264">
    <property type="entry name" value="ABC_transptr_acetoin_YtrC/YtrD"/>
</dbReference>
<dbReference type="Proteomes" id="UP001057753">
    <property type="component" value="Unassembled WGS sequence"/>
</dbReference>
<dbReference type="EMBL" id="JABXYM010000001">
    <property type="protein sequence ID" value="MCR6097051.1"/>
    <property type="molecule type" value="Genomic_DNA"/>
</dbReference>
<dbReference type="PANTHER" id="PTHR39177:SF1">
    <property type="entry name" value="ABC TRANSPORTER PERMEASE YTRC-RELATED"/>
    <property type="match status" value="1"/>
</dbReference>
<keyword evidence="1" id="KW-0472">Membrane</keyword>
<comment type="caution">
    <text evidence="3">The sequence shown here is derived from an EMBL/GenBank/DDBJ whole genome shotgun (WGS) entry which is preliminary data.</text>
</comment>
<gene>
    <name evidence="3" type="ORF">HXA33_10820</name>
</gene>
<sequence>MMFHKALWYQNYKQTRLVIWMILALFVIHMPLQAILAIERWKEEEQMYFSEGFTFEVHKWDVLMIFSEGALSIFLTAAIIALACMLIGLERNTRKQDFTFSLPFYRKDIFLSKWLYGTFIIAVLHIIHFLIAYLIIYQSEYADVLKLVTGTEIFWSPFLGFLLFFTFALFIGTFTGEMMSQIALTVIFGVLPLGIYALLQNFISLHFNYYIDFPEWIHYITPFTYVYDHTSHWTTWLFPTVFIFLLLWVSVVLYTRNKIEHNGEFLIFKQLNPLFFIGITICFSLLGGMIVSSLAPGTAKLLSITAYWIGFVTFLLFSLLITKRLMTMNLTFRAKS</sequence>
<evidence type="ECO:0000313" key="3">
    <source>
        <dbReference type="EMBL" id="MCR6097051.1"/>
    </source>
</evidence>
<dbReference type="PROSITE" id="PS01159">
    <property type="entry name" value="WW_DOMAIN_1"/>
    <property type="match status" value="1"/>
</dbReference>
<evidence type="ECO:0000256" key="1">
    <source>
        <dbReference type="SAM" id="Phobius"/>
    </source>
</evidence>
<dbReference type="InterPro" id="IPR001202">
    <property type="entry name" value="WW_dom"/>
</dbReference>
<dbReference type="GO" id="GO:0005886">
    <property type="term" value="C:plasma membrane"/>
    <property type="evidence" value="ECO:0007669"/>
    <property type="project" value="UniProtKB-SubCell"/>
</dbReference>
<organism evidence="3 4">
    <name type="scientific">Salipaludibacillus agaradhaerens</name>
    <name type="common">Bacillus agaradhaerens</name>
    <dbReference type="NCBI Taxonomy" id="76935"/>
    <lineage>
        <taxon>Bacteria</taxon>
        <taxon>Bacillati</taxon>
        <taxon>Bacillota</taxon>
        <taxon>Bacilli</taxon>
        <taxon>Bacillales</taxon>
        <taxon>Bacillaceae</taxon>
    </lineage>
</organism>
<evidence type="ECO:0000259" key="2">
    <source>
        <dbReference type="PROSITE" id="PS01159"/>
    </source>
</evidence>
<feature type="transmembrane region" description="Helical" evidence="1">
    <location>
        <begin position="301"/>
        <end position="321"/>
    </location>
</feature>
<keyword evidence="1" id="KW-1133">Transmembrane helix</keyword>
<feature type="domain" description="WW" evidence="2">
    <location>
        <begin position="216"/>
        <end position="239"/>
    </location>
</feature>